<evidence type="ECO:0000313" key="1">
    <source>
        <dbReference type="EMBL" id="CAG9612242.1"/>
    </source>
</evidence>
<reference evidence="1 2" key="1">
    <citation type="submission" date="2021-10" db="EMBL/GenBank/DDBJ databases">
        <authorList>
            <person name="Criscuolo A."/>
        </authorList>
    </citation>
    <scope>NUCLEOTIDE SEQUENCE [LARGE SCALE GENOMIC DNA]</scope>
    <source>
        <strain evidence="2">CIP 111899</strain>
    </source>
</reference>
<proteinExistence type="predicted"/>
<gene>
    <name evidence="1" type="ORF">BACCIP111899_01415</name>
</gene>
<name>A0ABM8Y997_9BACI</name>
<accession>A0ABM8Y997</accession>
<comment type="caution">
    <text evidence="1">The sequence shown here is derived from an EMBL/GenBank/DDBJ whole genome shotgun (WGS) entry which is preliminary data.</text>
</comment>
<organism evidence="1 2">
    <name type="scientific">Bacillus rhizoplanae</name>
    <dbReference type="NCBI Taxonomy" id="2880966"/>
    <lineage>
        <taxon>Bacteria</taxon>
        <taxon>Bacillati</taxon>
        <taxon>Bacillota</taxon>
        <taxon>Bacilli</taxon>
        <taxon>Bacillales</taxon>
        <taxon>Bacillaceae</taxon>
        <taxon>Bacillus</taxon>
    </lineage>
</organism>
<dbReference type="EMBL" id="CAKJTI010000005">
    <property type="protein sequence ID" value="CAG9612242.1"/>
    <property type="molecule type" value="Genomic_DNA"/>
</dbReference>
<keyword evidence="2" id="KW-1185">Reference proteome</keyword>
<sequence length="133" mass="15327">MSLFKDYWRRLAHVVDRQLDRFFYKKFIPAMEEILFSAQFARYIEMYTKKGVAEYIESQEFQNIICFILKECNASPFKEIAEQLLGKEVEITVTVGGLTGIIAQVGDDFLTLQELTGATILLPFSSIISIREV</sequence>
<evidence type="ECO:0000313" key="2">
    <source>
        <dbReference type="Proteomes" id="UP000789423"/>
    </source>
</evidence>
<dbReference type="RefSeq" id="WP_230574441.1">
    <property type="nucleotide sequence ID" value="NZ_CAKJTI010000005.1"/>
</dbReference>
<dbReference type="Proteomes" id="UP000789423">
    <property type="component" value="Unassembled WGS sequence"/>
</dbReference>
<evidence type="ECO:0008006" key="3">
    <source>
        <dbReference type="Google" id="ProtNLM"/>
    </source>
</evidence>
<protein>
    <recommendedName>
        <fullName evidence="3">DUF2642 domain-containing protein</fullName>
    </recommendedName>
</protein>